<dbReference type="SUPFAM" id="SSF51161">
    <property type="entry name" value="Trimeric LpxA-like enzymes"/>
    <property type="match status" value="1"/>
</dbReference>
<dbReference type="RefSeq" id="WP_073136633.1">
    <property type="nucleotide sequence ID" value="NZ_FQWQ01000002.1"/>
</dbReference>
<keyword evidence="4" id="KW-1185">Reference proteome</keyword>
<dbReference type="AlphaFoldDB" id="A0A1M5RYB4"/>
<organism evidence="3 4">
    <name type="scientific">Chryseolinea serpens</name>
    <dbReference type="NCBI Taxonomy" id="947013"/>
    <lineage>
        <taxon>Bacteria</taxon>
        <taxon>Pseudomonadati</taxon>
        <taxon>Bacteroidota</taxon>
        <taxon>Cytophagia</taxon>
        <taxon>Cytophagales</taxon>
        <taxon>Fulvivirgaceae</taxon>
        <taxon>Chryseolinea</taxon>
    </lineage>
</organism>
<dbReference type="PANTHER" id="PTHR43584">
    <property type="entry name" value="NUCLEOTIDYL TRANSFERASE"/>
    <property type="match status" value="1"/>
</dbReference>
<dbReference type="Pfam" id="PF13562">
    <property type="entry name" value="NTP_transf_4"/>
    <property type="match status" value="1"/>
</dbReference>
<dbReference type="EMBL" id="FQWQ01000002">
    <property type="protein sequence ID" value="SHH30783.1"/>
    <property type="molecule type" value="Genomic_DNA"/>
</dbReference>
<evidence type="ECO:0000313" key="3">
    <source>
        <dbReference type="EMBL" id="SHH30783.1"/>
    </source>
</evidence>
<protein>
    <submittedName>
        <fullName evidence="3">UDP-N-acetylglucosamine diphosphorylase/glucosamine-1-phosphate N-acetyltransferase</fullName>
    </submittedName>
</protein>
<dbReference type="STRING" id="947013.SAMN04488109_3626"/>
<proteinExistence type="predicted"/>
<evidence type="ECO:0000256" key="2">
    <source>
        <dbReference type="ARBA" id="ARBA00023315"/>
    </source>
</evidence>
<keyword evidence="2" id="KW-0012">Acyltransferase</keyword>
<gene>
    <name evidence="3" type="ORF">SAMN04488109_3626</name>
</gene>
<sequence>MNLILFDDPSIRIELLPFTFTRPIGALRVGILTIAEKWEKYLGTTASFKTEPYLQKKYPTISTPDNLLVNGALCPDDLLAATVKSLPEGYFLVKGPLLLAARNPVQEMNQQNTIEYREALTIIDKPWKIFRENGAQIRADFKKITAGRTSAGISDRHTIVYGAENIFVEEGVSIRAATLNAENGPIYLGKNTQLHEGALIRGAFALCEGSQINMGAKVRGDVTVGPFSKVGGEISNSVIIAYSNKAHDGFLGNSVVGEWCNIGADSNTSNLKNNYDLIKLWRHKEQDYVQTELYFCGLMMGDHSKCSINTMFNTATVVDVSASVFGEGFPPNYVPSFSWGGAAGLTTYQVDKALETAARVVGRRDQALSDIDKEILLHVYNATAHSRTWEKK</sequence>
<dbReference type="NCBIfam" id="TIGR03991">
    <property type="entry name" value="alt_bact_glmU"/>
    <property type="match status" value="1"/>
</dbReference>
<dbReference type="InterPro" id="IPR050065">
    <property type="entry name" value="GlmU-like"/>
</dbReference>
<dbReference type="GO" id="GO:0016746">
    <property type="term" value="F:acyltransferase activity"/>
    <property type="evidence" value="ECO:0007669"/>
    <property type="project" value="UniProtKB-KW"/>
</dbReference>
<dbReference type="InterPro" id="IPR023917">
    <property type="entry name" value="Bifunctiontional_GlmU_bac-type"/>
</dbReference>
<dbReference type="Gene3D" id="2.160.10.10">
    <property type="entry name" value="Hexapeptide repeat proteins"/>
    <property type="match status" value="1"/>
</dbReference>
<dbReference type="PANTHER" id="PTHR43584:SF9">
    <property type="entry name" value="TRANSFERASE HEXAPEPTIDE REPEAT CONTAINING PROTEIN"/>
    <property type="match status" value="1"/>
</dbReference>
<dbReference type="Proteomes" id="UP000184212">
    <property type="component" value="Unassembled WGS sequence"/>
</dbReference>
<dbReference type="GO" id="GO:0016779">
    <property type="term" value="F:nucleotidyltransferase activity"/>
    <property type="evidence" value="ECO:0007669"/>
    <property type="project" value="UniProtKB-ARBA"/>
</dbReference>
<name>A0A1M5RYB4_9BACT</name>
<evidence type="ECO:0000313" key="4">
    <source>
        <dbReference type="Proteomes" id="UP000184212"/>
    </source>
</evidence>
<reference evidence="3 4" key="1">
    <citation type="submission" date="2016-11" db="EMBL/GenBank/DDBJ databases">
        <authorList>
            <person name="Jaros S."/>
            <person name="Januszkiewicz K."/>
            <person name="Wedrychowicz H."/>
        </authorList>
    </citation>
    <scope>NUCLEOTIDE SEQUENCE [LARGE SCALE GENOMIC DNA]</scope>
    <source>
        <strain evidence="3 4">DSM 24574</strain>
    </source>
</reference>
<dbReference type="InterPro" id="IPR011004">
    <property type="entry name" value="Trimer_LpxA-like_sf"/>
</dbReference>
<evidence type="ECO:0000256" key="1">
    <source>
        <dbReference type="ARBA" id="ARBA00022679"/>
    </source>
</evidence>
<keyword evidence="1 3" id="KW-0808">Transferase</keyword>
<dbReference type="OrthoDB" id="9784832at2"/>
<accession>A0A1M5RYB4</accession>